<evidence type="ECO:0000259" key="3">
    <source>
        <dbReference type="PROSITE" id="PS50943"/>
    </source>
</evidence>
<evidence type="ECO:0000256" key="1">
    <source>
        <dbReference type="ARBA" id="ARBA00023125"/>
    </source>
</evidence>
<evidence type="ECO:0000256" key="2">
    <source>
        <dbReference type="SAM" id="Phobius"/>
    </source>
</evidence>
<reference evidence="4 5" key="1">
    <citation type="submission" date="2014-12" db="EMBL/GenBank/DDBJ databases">
        <title>Draft genome sequences of 10 type strains of Lactococcus.</title>
        <authorList>
            <person name="Sun Z."/>
            <person name="Zhong Z."/>
            <person name="Liu W."/>
            <person name="Zhang W."/>
            <person name="Zhang H."/>
        </authorList>
    </citation>
    <scope>NUCLEOTIDE SEQUENCE [LARGE SCALE GENOMIC DNA]</scope>
    <source>
        <strain evidence="4 5">DSM 20686</strain>
    </source>
</reference>
<keyword evidence="5" id="KW-1185">Reference proteome</keyword>
<dbReference type="SMART" id="SM00530">
    <property type="entry name" value="HTH_XRE"/>
    <property type="match status" value="1"/>
</dbReference>
<dbReference type="PANTHER" id="PTHR46558:SF13">
    <property type="entry name" value="HTH-TYPE TRANSCRIPTIONAL REGULATOR IMMR"/>
    <property type="match status" value="1"/>
</dbReference>
<keyword evidence="2" id="KW-0472">Membrane</keyword>
<keyword evidence="2" id="KW-0812">Transmembrane</keyword>
<proteinExistence type="predicted"/>
<feature type="transmembrane region" description="Helical" evidence="2">
    <location>
        <begin position="87"/>
        <end position="108"/>
    </location>
</feature>
<dbReference type="OrthoDB" id="9805856at2"/>
<evidence type="ECO:0000313" key="5">
    <source>
        <dbReference type="Proteomes" id="UP000242246"/>
    </source>
</evidence>
<dbReference type="PANTHER" id="PTHR46558">
    <property type="entry name" value="TRACRIPTIONAL REGULATORY PROTEIN-RELATED-RELATED"/>
    <property type="match status" value="1"/>
</dbReference>
<dbReference type="Proteomes" id="UP000242246">
    <property type="component" value="Unassembled WGS sequence"/>
</dbReference>
<dbReference type="SUPFAM" id="SSF47413">
    <property type="entry name" value="lambda repressor-like DNA-binding domains"/>
    <property type="match status" value="1"/>
</dbReference>
<dbReference type="EMBL" id="JXJX01000004">
    <property type="protein sequence ID" value="PCS07386.1"/>
    <property type="molecule type" value="Genomic_DNA"/>
</dbReference>
<gene>
    <name evidence="4" type="ORF">RU87_GL001022</name>
</gene>
<organism evidence="4 5">
    <name type="scientific">Pseudolactococcus plantarum</name>
    <dbReference type="NCBI Taxonomy" id="1365"/>
    <lineage>
        <taxon>Bacteria</taxon>
        <taxon>Bacillati</taxon>
        <taxon>Bacillota</taxon>
        <taxon>Bacilli</taxon>
        <taxon>Lactobacillales</taxon>
        <taxon>Streptococcaceae</taxon>
        <taxon>Pseudolactococcus</taxon>
    </lineage>
</organism>
<dbReference type="PROSITE" id="PS50943">
    <property type="entry name" value="HTH_CROC1"/>
    <property type="match status" value="1"/>
</dbReference>
<keyword evidence="2" id="KW-1133">Transmembrane helix</keyword>
<dbReference type="CDD" id="cd00093">
    <property type="entry name" value="HTH_XRE"/>
    <property type="match status" value="1"/>
</dbReference>
<sequence length="207" mass="23430">MELATILVTERKKKGETQQKVADALYISRQSLSNWENGKNFPDIPMLITLSIYYDFSLDMIKGDEQFMKQVKKDYELINTKKANKQYAVVLTILLVLMLLIAVVVMPLVMHNAMLFKCITVITLLLCIIILHVSIGFTKIAYQQYDGMPDAPFWVPRTLGIGVSINPYNKVGKIVTISILVIFDLFFIGMSIAILFFGLPASSIVHY</sequence>
<dbReference type="Gene3D" id="1.10.260.40">
    <property type="entry name" value="lambda repressor-like DNA-binding domains"/>
    <property type="match status" value="1"/>
</dbReference>
<name>A0A2A5S1I3_9LACT</name>
<protein>
    <submittedName>
        <fullName evidence="4">Transcriptional regulator</fullName>
    </submittedName>
</protein>
<feature type="transmembrane region" description="Helical" evidence="2">
    <location>
        <begin position="114"/>
        <end position="135"/>
    </location>
</feature>
<dbReference type="AlphaFoldDB" id="A0A2A5S1I3"/>
<dbReference type="STRING" id="1348632.GCA_001591745_00414"/>
<dbReference type="InterPro" id="IPR010982">
    <property type="entry name" value="Lambda_DNA-bd_dom_sf"/>
</dbReference>
<comment type="caution">
    <text evidence="4">The sequence shown here is derived from an EMBL/GenBank/DDBJ whole genome shotgun (WGS) entry which is preliminary data.</text>
</comment>
<dbReference type="RefSeq" id="WP_068160704.1">
    <property type="nucleotide sequence ID" value="NZ_JXJX01000004.1"/>
</dbReference>
<accession>A0A2A5S1I3</accession>
<feature type="domain" description="HTH cro/C1-type" evidence="3">
    <location>
        <begin position="7"/>
        <end position="61"/>
    </location>
</feature>
<dbReference type="Pfam" id="PF01381">
    <property type="entry name" value="HTH_3"/>
    <property type="match status" value="1"/>
</dbReference>
<evidence type="ECO:0000313" key="4">
    <source>
        <dbReference type="EMBL" id="PCS07386.1"/>
    </source>
</evidence>
<dbReference type="InterPro" id="IPR001387">
    <property type="entry name" value="Cro/C1-type_HTH"/>
</dbReference>
<keyword evidence="1" id="KW-0238">DNA-binding</keyword>
<feature type="transmembrane region" description="Helical" evidence="2">
    <location>
        <begin position="174"/>
        <end position="199"/>
    </location>
</feature>
<dbReference type="GO" id="GO:0003677">
    <property type="term" value="F:DNA binding"/>
    <property type="evidence" value="ECO:0007669"/>
    <property type="project" value="UniProtKB-KW"/>
</dbReference>